<dbReference type="RefSeq" id="WP_089833387.1">
    <property type="nucleotide sequence ID" value="NZ_BJWI01000081.1"/>
</dbReference>
<sequence length="272" mass="31680">MSDVKWIKLSTHMFDDEKIRVIEQMPEADTILIIWVKLLSQAGKTNASGYIYLAENIPYTEEMLAAVFNRPVNVVRMALKTFESFGMISIDQENYIEICNWEKHQNVEGLDKIREQTRKRVAKHRKKQRIETNKDSNDTGNDDVTLRNATDKELELDKELDKEKDKENNVVAVIVSFWDNNGFGFNNIQAKESLLKWLDDSNFKEPGDMIIKALEIASASNIRNLRYVEGILKNWENSNILTVEEIESNGKKPKKEAEKKDKYEDMYDDMDF</sequence>
<dbReference type="AlphaFoldDB" id="A0A1I5S5B1"/>
<evidence type="ECO:0000313" key="5">
    <source>
        <dbReference type="EMBL" id="GEM02924.1"/>
    </source>
</evidence>
<dbReference type="NCBIfam" id="TIGR01446">
    <property type="entry name" value="DnaD_dom"/>
    <property type="match status" value="1"/>
</dbReference>
<evidence type="ECO:0000313" key="7">
    <source>
        <dbReference type="Proteomes" id="UP000242243"/>
    </source>
</evidence>
<name>A0A1I5S5B1_9BACI</name>
<evidence type="ECO:0000256" key="1">
    <source>
        <dbReference type="ARBA" id="ARBA00093462"/>
    </source>
</evidence>
<dbReference type="PANTHER" id="PTHR37293">
    <property type="entry name" value="PHAGE REPLICATION PROTEIN-RELATED"/>
    <property type="match status" value="1"/>
</dbReference>
<dbReference type="Gene3D" id="1.10.10.630">
    <property type="entry name" value="DnaD domain-like"/>
    <property type="match status" value="1"/>
</dbReference>
<dbReference type="InterPro" id="IPR053162">
    <property type="entry name" value="DnaD"/>
</dbReference>
<dbReference type="Proteomes" id="UP000242243">
    <property type="component" value="Unassembled WGS sequence"/>
</dbReference>
<feature type="domain" description="DnaB/C C-terminal" evidence="3">
    <location>
        <begin position="183"/>
        <end position="247"/>
    </location>
</feature>
<protein>
    <submittedName>
        <fullName evidence="6">Phage replisome organizer, putative, N-terminal region</fullName>
    </submittedName>
</protein>
<evidence type="ECO:0000313" key="8">
    <source>
        <dbReference type="Proteomes" id="UP000321547"/>
    </source>
</evidence>
<evidence type="ECO:0000259" key="3">
    <source>
        <dbReference type="Pfam" id="PF07261"/>
    </source>
</evidence>
<proteinExistence type="inferred from homology"/>
<dbReference type="Pfam" id="PF07261">
    <property type="entry name" value="DnaB_2"/>
    <property type="match status" value="1"/>
</dbReference>
<dbReference type="SUPFAM" id="SSF158499">
    <property type="entry name" value="DnaD domain-like"/>
    <property type="match status" value="1"/>
</dbReference>
<reference evidence="6 7" key="1">
    <citation type="submission" date="2016-10" db="EMBL/GenBank/DDBJ databases">
        <authorList>
            <person name="de Groot N.N."/>
        </authorList>
    </citation>
    <scope>NUCLEOTIDE SEQUENCE [LARGE SCALE GENOMIC DNA]</scope>
    <source>
        <strain evidence="6 7">DSM 17073</strain>
    </source>
</reference>
<dbReference type="NCBIfam" id="TIGR01714">
    <property type="entry name" value="phage_rep_org_N"/>
    <property type="match status" value="1"/>
</dbReference>
<dbReference type="EMBL" id="BJWI01000081">
    <property type="protein sequence ID" value="GEM02924.1"/>
    <property type="molecule type" value="Genomic_DNA"/>
</dbReference>
<dbReference type="PANTHER" id="PTHR37293:SF7">
    <property type="entry name" value="HYPOTHETICAL PHAGE PROTEIN"/>
    <property type="match status" value="1"/>
</dbReference>
<keyword evidence="8" id="KW-1185">Reference proteome</keyword>
<gene>
    <name evidence="5" type="ORF">HHA03_24560</name>
    <name evidence="6" type="ORF">SAMN05421839_13915</name>
</gene>
<dbReference type="STRING" id="306540.SAMN05421839_13915"/>
<evidence type="ECO:0000256" key="2">
    <source>
        <dbReference type="SAM" id="MobiDB-lite"/>
    </source>
</evidence>
<dbReference type="OrthoDB" id="3199595at2"/>
<feature type="domain" description="Phage replisome organiser N-terminal" evidence="4">
    <location>
        <begin position="6"/>
        <end position="126"/>
    </location>
</feature>
<evidence type="ECO:0000313" key="6">
    <source>
        <dbReference type="EMBL" id="SFP65811.1"/>
    </source>
</evidence>
<feature type="compositionally biased region" description="Basic and acidic residues" evidence="2">
    <location>
        <begin position="255"/>
        <end position="265"/>
    </location>
</feature>
<dbReference type="InterPro" id="IPR034829">
    <property type="entry name" value="DnaD-like_sf"/>
</dbReference>
<dbReference type="InterPro" id="IPR010056">
    <property type="entry name" value="Phage_rep_org__N"/>
</dbReference>
<reference evidence="5 8" key="2">
    <citation type="submission" date="2019-07" db="EMBL/GenBank/DDBJ databases">
        <title>Whole genome shotgun sequence of Halolactibacillus halophilus NBRC 100868.</title>
        <authorList>
            <person name="Hosoyama A."/>
            <person name="Uohara A."/>
            <person name="Ohji S."/>
            <person name="Ichikawa N."/>
        </authorList>
    </citation>
    <scope>NUCLEOTIDE SEQUENCE [LARGE SCALE GENOMIC DNA]</scope>
    <source>
        <strain evidence="5 8">NBRC 100868</strain>
    </source>
</reference>
<comment type="similarity">
    <text evidence="1">Belongs to the DnaB/DnaD family.</text>
</comment>
<feature type="region of interest" description="Disordered" evidence="2">
    <location>
        <begin position="121"/>
        <end position="147"/>
    </location>
</feature>
<dbReference type="Proteomes" id="UP000321547">
    <property type="component" value="Unassembled WGS sequence"/>
</dbReference>
<feature type="region of interest" description="Disordered" evidence="2">
    <location>
        <begin position="248"/>
        <end position="272"/>
    </location>
</feature>
<organism evidence="6 7">
    <name type="scientific">Halolactibacillus halophilus</name>
    <dbReference type="NCBI Taxonomy" id="306540"/>
    <lineage>
        <taxon>Bacteria</taxon>
        <taxon>Bacillati</taxon>
        <taxon>Bacillota</taxon>
        <taxon>Bacilli</taxon>
        <taxon>Bacillales</taxon>
        <taxon>Bacillaceae</taxon>
        <taxon>Halolactibacillus</taxon>
    </lineage>
</organism>
<dbReference type="Pfam" id="PF09681">
    <property type="entry name" value="Phage_rep_org_N"/>
    <property type="match status" value="1"/>
</dbReference>
<dbReference type="EMBL" id="FOXC01000039">
    <property type="protein sequence ID" value="SFP65811.1"/>
    <property type="molecule type" value="Genomic_DNA"/>
</dbReference>
<evidence type="ECO:0000259" key="4">
    <source>
        <dbReference type="Pfam" id="PF09681"/>
    </source>
</evidence>
<dbReference type="InterPro" id="IPR006343">
    <property type="entry name" value="DnaB/C_C"/>
</dbReference>
<accession>A0A1I5S5B1</accession>